<name>A0A073CXA1_PLAA1</name>
<dbReference type="eggNOG" id="COG1270">
    <property type="taxonomic scope" value="Bacteria"/>
</dbReference>
<dbReference type="HAMAP" id="MF_00024">
    <property type="entry name" value="CobD_CbiB"/>
    <property type="match status" value="1"/>
</dbReference>
<comment type="subcellular location">
    <subcellularLocation>
        <location evidence="1 9">Cell membrane</location>
        <topology evidence="1 9">Multi-pass membrane protein</topology>
    </subcellularLocation>
</comment>
<evidence type="ECO:0000256" key="8">
    <source>
        <dbReference type="ARBA" id="ARBA00023136"/>
    </source>
</evidence>
<dbReference type="GO" id="GO:0048472">
    <property type="term" value="F:threonine-phosphate decarboxylase activity"/>
    <property type="evidence" value="ECO:0007669"/>
    <property type="project" value="InterPro"/>
</dbReference>
<accession>A0A073CXA1</accession>
<keyword evidence="6 9" id="KW-0812">Transmembrane</keyword>
<feature type="transmembrane region" description="Helical" evidence="9">
    <location>
        <begin position="12"/>
        <end position="29"/>
    </location>
</feature>
<protein>
    <recommendedName>
        <fullName evidence="9">Cobalamin biosynthesis protein CobD</fullName>
    </recommendedName>
</protein>
<comment type="function">
    <text evidence="9">Converts cobyric acid to cobinamide by the addition of aminopropanol on the F carboxylic group.</text>
</comment>
<dbReference type="GO" id="GO:0009236">
    <property type="term" value="P:cobalamin biosynthetic process"/>
    <property type="evidence" value="ECO:0007669"/>
    <property type="project" value="UniProtKB-UniRule"/>
</dbReference>
<feature type="transmembrane region" description="Helical" evidence="9">
    <location>
        <begin position="321"/>
        <end position="340"/>
    </location>
</feature>
<keyword evidence="7 9" id="KW-1133">Transmembrane helix</keyword>
<keyword evidence="8 9" id="KW-0472">Membrane</keyword>
<feature type="transmembrane region" description="Helical" evidence="9">
    <location>
        <begin position="66"/>
        <end position="85"/>
    </location>
</feature>
<dbReference type="AlphaFoldDB" id="A0A073CXA1"/>
<dbReference type="Pfam" id="PF03186">
    <property type="entry name" value="CobD_Cbib"/>
    <property type="match status" value="1"/>
</dbReference>
<dbReference type="PATRIC" id="fig|388467.6.peg.3881"/>
<evidence type="ECO:0000256" key="5">
    <source>
        <dbReference type="ARBA" id="ARBA00022573"/>
    </source>
</evidence>
<dbReference type="NCBIfam" id="TIGR00380">
    <property type="entry name" value="cobal_cbiB"/>
    <property type="match status" value="1"/>
</dbReference>
<evidence type="ECO:0000256" key="3">
    <source>
        <dbReference type="ARBA" id="ARBA00006263"/>
    </source>
</evidence>
<evidence type="ECO:0000256" key="2">
    <source>
        <dbReference type="ARBA" id="ARBA00004953"/>
    </source>
</evidence>
<dbReference type="GO" id="GO:0015420">
    <property type="term" value="F:ABC-type vitamin B12 transporter activity"/>
    <property type="evidence" value="ECO:0007669"/>
    <property type="project" value="UniProtKB-UniRule"/>
</dbReference>
<dbReference type="InterPro" id="IPR004485">
    <property type="entry name" value="Cobalamin_biosynth_CobD/CbiB"/>
</dbReference>
<keyword evidence="4 9" id="KW-1003">Cell membrane</keyword>
<keyword evidence="11" id="KW-1185">Reference proteome</keyword>
<dbReference type="PANTHER" id="PTHR34308:SF1">
    <property type="entry name" value="COBALAMIN BIOSYNTHESIS PROTEIN CBIB"/>
    <property type="match status" value="1"/>
</dbReference>
<dbReference type="UniPathway" id="UPA00148"/>
<keyword evidence="10" id="KW-0436">Ligase</keyword>
<feature type="transmembrane region" description="Helical" evidence="9">
    <location>
        <begin position="35"/>
        <end position="54"/>
    </location>
</feature>
<comment type="similarity">
    <text evidence="3 9">Belongs to the CobD/CbiB family.</text>
</comment>
<evidence type="ECO:0000256" key="6">
    <source>
        <dbReference type="ARBA" id="ARBA00022692"/>
    </source>
</evidence>
<evidence type="ECO:0000313" key="11">
    <source>
        <dbReference type="Proteomes" id="UP000027395"/>
    </source>
</evidence>
<comment type="pathway">
    <text evidence="2 9">Cofactor biosynthesis; adenosylcobalamin biosynthesis.</text>
</comment>
<dbReference type="STRING" id="388467.A19Y_3939"/>
<sequence>MSFSIYQLSMTDFNSLIIILIAAVGDYLIGDPKNWLHPVQVMGWIITYYTQIFFKYFDQPRILRVAGVFLTLIVVLGSALTVALIREGVRVLVVKFSGPEILTIAVESILLASCFAGRSLRDSAEDVLYWIDQGDLVTARQRLSRYVGRDTETLSESEILRAVLETVTENATDGVMAPLFYALIGAVLPGVGSVPLTFAYKAASTLDSMVGYREAPYGDIGWFSAKLEDVLSWLPCRLTVIMIAILSGKPGYVFSICQRDAVFDPSPNAGWSECAYAAALGVQVGGENSYRGVIKQKPFLGDPQQPITSTTIKQALQLTRYSFLITLGLFTGGFILFNMGN</sequence>
<feature type="transmembrane region" description="Helical" evidence="9">
    <location>
        <begin position="179"/>
        <end position="200"/>
    </location>
</feature>
<proteinExistence type="inferred from homology"/>
<organism evidence="10 11">
    <name type="scientific">Planktothrix agardhii (strain NIVA-CYA 126/8)</name>
    <dbReference type="NCBI Taxonomy" id="388467"/>
    <lineage>
        <taxon>Bacteria</taxon>
        <taxon>Bacillati</taxon>
        <taxon>Cyanobacteriota</taxon>
        <taxon>Cyanophyceae</taxon>
        <taxon>Oscillatoriophycideae</taxon>
        <taxon>Oscillatoriales</taxon>
        <taxon>Microcoleaceae</taxon>
        <taxon>Planktothrix</taxon>
    </lineage>
</organism>
<evidence type="ECO:0000256" key="4">
    <source>
        <dbReference type="ARBA" id="ARBA00022475"/>
    </source>
</evidence>
<gene>
    <name evidence="9 10" type="primary">cobD</name>
    <name evidence="10" type="ORF">A19Y_3939</name>
</gene>
<dbReference type="EMBL" id="CM002803">
    <property type="protein sequence ID" value="KEI68665.1"/>
    <property type="molecule type" value="Genomic_DNA"/>
</dbReference>
<evidence type="ECO:0000256" key="7">
    <source>
        <dbReference type="ARBA" id="ARBA00022989"/>
    </source>
</evidence>
<dbReference type="PANTHER" id="PTHR34308">
    <property type="entry name" value="COBALAMIN BIOSYNTHESIS PROTEIN CBIB"/>
    <property type="match status" value="1"/>
</dbReference>
<dbReference type="GO" id="GO:0005886">
    <property type="term" value="C:plasma membrane"/>
    <property type="evidence" value="ECO:0007669"/>
    <property type="project" value="UniProtKB-SubCell"/>
</dbReference>
<keyword evidence="5 9" id="KW-0169">Cobalamin biosynthesis</keyword>
<dbReference type="HOGENOM" id="CLU_054212_0_0_3"/>
<evidence type="ECO:0000313" key="10">
    <source>
        <dbReference type="EMBL" id="KEI68665.1"/>
    </source>
</evidence>
<dbReference type="Proteomes" id="UP000027395">
    <property type="component" value="Chromosome"/>
</dbReference>
<evidence type="ECO:0000256" key="9">
    <source>
        <dbReference type="HAMAP-Rule" id="MF_00024"/>
    </source>
</evidence>
<dbReference type="GO" id="GO:0016874">
    <property type="term" value="F:ligase activity"/>
    <property type="evidence" value="ECO:0007669"/>
    <property type="project" value="UniProtKB-KW"/>
</dbReference>
<evidence type="ECO:0000256" key="1">
    <source>
        <dbReference type="ARBA" id="ARBA00004651"/>
    </source>
</evidence>
<reference evidence="10 11" key="1">
    <citation type="journal article" date="2014" name="Appl. Environ. Microbiol.">
        <title>Elucidation of insertion elements encoded on plasmids and in vitro construction of shuttle vectors from the toxic cyanobacterium Planktothrix.</title>
        <authorList>
            <person name="Christiansen G."/>
            <person name="Goesmann A."/>
            <person name="Kurmayer R."/>
        </authorList>
    </citation>
    <scope>NUCLEOTIDE SEQUENCE [LARGE SCALE GENOMIC DNA]</scope>
    <source>
        <strain evidence="10 11">NIVA-CYA 126/8</strain>
    </source>
</reference>